<dbReference type="InterPro" id="IPR008323">
    <property type="entry name" value="UCP033563"/>
</dbReference>
<comment type="caution">
    <text evidence="1">The sequence shown here is derived from an EMBL/GenBank/DDBJ whole genome shotgun (WGS) entry which is preliminary data.</text>
</comment>
<dbReference type="EMBL" id="BARW01011960">
    <property type="protein sequence ID" value="GAI78778.1"/>
    <property type="molecule type" value="Genomic_DNA"/>
</dbReference>
<proteinExistence type="predicted"/>
<evidence type="ECO:0008006" key="2">
    <source>
        <dbReference type="Google" id="ProtNLM"/>
    </source>
</evidence>
<evidence type="ECO:0000313" key="1">
    <source>
        <dbReference type="EMBL" id="GAI78778.1"/>
    </source>
</evidence>
<feature type="non-terminal residue" evidence="1">
    <location>
        <position position="222"/>
    </location>
</feature>
<protein>
    <recommendedName>
        <fullName evidence="2">DUF1015 domain-containing protein</fullName>
    </recommendedName>
</protein>
<gene>
    <name evidence="1" type="ORF">S12H4_22798</name>
</gene>
<dbReference type="Pfam" id="PF06245">
    <property type="entry name" value="DUF1015"/>
    <property type="match status" value="1"/>
</dbReference>
<accession>X1RDX0</accession>
<sequence>VEAVIESRARYFLNERYIEVFRMAEVIPFRGIRYNPGIVGNLADVICPPYDVITPQQQNYYCKKSGYNAIRLEYVKDQHHDNAMSSKYSEAASTFQRWLKEGVLQFDDHPAFYLHDHYYTYLGETKRRRGLLACVKLEPWYSGVYPHEETFSKVKKDRLQLMRTCHTNFSSIFTLYQDLDGKIARILSEVSQGKPIIELSDSGESHVVWMITEPESIHQISD</sequence>
<organism evidence="1">
    <name type="scientific">marine sediment metagenome</name>
    <dbReference type="NCBI Taxonomy" id="412755"/>
    <lineage>
        <taxon>unclassified sequences</taxon>
        <taxon>metagenomes</taxon>
        <taxon>ecological metagenomes</taxon>
    </lineage>
</organism>
<reference evidence="1" key="1">
    <citation type="journal article" date="2014" name="Front. Microbiol.">
        <title>High frequency of phylogenetically diverse reductive dehalogenase-homologous genes in deep subseafloor sedimentary metagenomes.</title>
        <authorList>
            <person name="Kawai M."/>
            <person name="Futagami T."/>
            <person name="Toyoda A."/>
            <person name="Takaki Y."/>
            <person name="Nishi S."/>
            <person name="Hori S."/>
            <person name="Arai W."/>
            <person name="Tsubouchi T."/>
            <person name="Morono Y."/>
            <person name="Uchiyama I."/>
            <person name="Ito T."/>
            <person name="Fujiyama A."/>
            <person name="Inagaki F."/>
            <person name="Takami H."/>
        </authorList>
    </citation>
    <scope>NUCLEOTIDE SEQUENCE</scope>
    <source>
        <strain evidence="1">Expedition CK06-06</strain>
    </source>
</reference>
<dbReference type="AlphaFoldDB" id="X1RDX0"/>
<dbReference type="PANTHER" id="PTHR36454">
    <property type="entry name" value="LMO2823 PROTEIN"/>
    <property type="match status" value="1"/>
</dbReference>
<name>X1RDX0_9ZZZZ</name>
<dbReference type="PANTHER" id="PTHR36454:SF1">
    <property type="entry name" value="DUF1015 DOMAIN-CONTAINING PROTEIN"/>
    <property type="match status" value="1"/>
</dbReference>
<feature type="non-terminal residue" evidence="1">
    <location>
        <position position="1"/>
    </location>
</feature>